<feature type="compositionally biased region" description="Low complexity" evidence="1">
    <location>
        <begin position="41"/>
        <end position="55"/>
    </location>
</feature>
<feature type="chain" id="PRO_5045914949" description="Secreted protein" evidence="2">
    <location>
        <begin position="27"/>
        <end position="192"/>
    </location>
</feature>
<dbReference type="Proteomes" id="UP000758701">
    <property type="component" value="Unassembled WGS sequence"/>
</dbReference>
<evidence type="ECO:0000313" key="3">
    <source>
        <dbReference type="EMBL" id="MBZ6150123.1"/>
    </source>
</evidence>
<evidence type="ECO:0000256" key="1">
    <source>
        <dbReference type="SAM" id="MobiDB-lite"/>
    </source>
</evidence>
<gene>
    <name evidence="3" type="ORF">KVH32_02940</name>
</gene>
<reference evidence="3 4" key="1">
    <citation type="submission" date="2021-06" db="EMBL/GenBank/DDBJ databases">
        <title>Ecological speciation of a Streptomyces species isolated from different habitats and geographic origins.</title>
        <authorList>
            <person name="Wang J."/>
        </authorList>
    </citation>
    <scope>NUCLEOTIDE SEQUENCE [LARGE SCALE GENOMIC DNA]</scope>
    <source>
        <strain evidence="3 4">FXJ8.012</strain>
    </source>
</reference>
<evidence type="ECO:0008006" key="5">
    <source>
        <dbReference type="Google" id="ProtNLM"/>
    </source>
</evidence>
<evidence type="ECO:0000313" key="4">
    <source>
        <dbReference type="Proteomes" id="UP000758701"/>
    </source>
</evidence>
<proteinExistence type="predicted"/>
<dbReference type="RefSeq" id="WP_224308998.1">
    <property type="nucleotide sequence ID" value="NZ_JAHSST010000001.1"/>
</dbReference>
<sequence length="192" mass="19607">MNTQWTARARRTAVAVAVAVGLTVGAVGCSGGDGEDGKAESSATDSTGTGSDPSPQEGTAKTLAEVKGQDGLLLKITSALRDAGGFVTVSGELKNDGAESVRVSSRVSGDETEVVRHGTSLGGATLVDSAGKKRYYVLRDTEGRPLTTTDMPKIKPGASIPVFMQFPSPPASTEEVTFQLPTFASATISISG</sequence>
<organism evidence="3 4">
    <name type="scientific">Streptomyces olivaceus</name>
    <dbReference type="NCBI Taxonomy" id="47716"/>
    <lineage>
        <taxon>Bacteria</taxon>
        <taxon>Bacillati</taxon>
        <taxon>Actinomycetota</taxon>
        <taxon>Actinomycetes</taxon>
        <taxon>Kitasatosporales</taxon>
        <taxon>Streptomycetaceae</taxon>
        <taxon>Streptomyces</taxon>
    </lineage>
</organism>
<feature type="region of interest" description="Disordered" evidence="1">
    <location>
        <begin position="29"/>
        <end position="59"/>
    </location>
</feature>
<evidence type="ECO:0000256" key="2">
    <source>
        <dbReference type="SAM" id="SignalP"/>
    </source>
</evidence>
<comment type="caution">
    <text evidence="3">The sequence shown here is derived from an EMBL/GenBank/DDBJ whole genome shotgun (WGS) entry which is preliminary data.</text>
</comment>
<protein>
    <recommendedName>
        <fullName evidence="5">Secreted protein</fullName>
    </recommendedName>
</protein>
<name>A0ABS7VY85_STROV</name>
<keyword evidence="4" id="KW-1185">Reference proteome</keyword>
<feature type="signal peptide" evidence="2">
    <location>
        <begin position="1"/>
        <end position="26"/>
    </location>
</feature>
<dbReference type="EMBL" id="JAHSTP010000001">
    <property type="protein sequence ID" value="MBZ6150123.1"/>
    <property type="molecule type" value="Genomic_DNA"/>
</dbReference>
<keyword evidence="2" id="KW-0732">Signal</keyword>
<accession>A0ABS7VY85</accession>